<evidence type="ECO:0008006" key="4">
    <source>
        <dbReference type="Google" id="ProtNLM"/>
    </source>
</evidence>
<reference evidence="2 3" key="1">
    <citation type="submission" date="2017-08" db="EMBL/GenBank/DDBJ databases">
        <title>The complete genome sequence of Nocardiopsis gilva YIM 90087.</title>
        <authorList>
            <person name="Yin M."/>
            <person name="Tang S."/>
        </authorList>
    </citation>
    <scope>NUCLEOTIDE SEQUENCE [LARGE SCALE GENOMIC DNA]</scope>
    <source>
        <strain evidence="2 3">YIM 90087</strain>
    </source>
</reference>
<evidence type="ECO:0000256" key="1">
    <source>
        <dbReference type="SAM" id="Phobius"/>
    </source>
</evidence>
<feature type="transmembrane region" description="Helical" evidence="1">
    <location>
        <begin position="46"/>
        <end position="67"/>
    </location>
</feature>
<dbReference type="EMBL" id="CP022753">
    <property type="protein sequence ID" value="ASU84446.1"/>
    <property type="molecule type" value="Genomic_DNA"/>
</dbReference>
<dbReference type="Proteomes" id="UP000215005">
    <property type="component" value="Chromosome"/>
</dbReference>
<keyword evidence="1" id="KW-0812">Transmembrane</keyword>
<feature type="transmembrane region" description="Helical" evidence="1">
    <location>
        <begin position="121"/>
        <end position="140"/>
    </location>
</feature>
<gene>
    <name evidence="2" type="ORF">CDO52_18035</name>
</gene>
<keyword evidence="1" id="KW-1133">Transmembrane helix</keyword>
<dbReference type="KEGG" id="ngv:CDO52_18035"/>
<evidence type="ECO:0000313" key="3">
    <source>
        <dbReference type="Proteomes" id="UP000215005"/>
    </source>
</evidence>
<dbReference type="AlphaFoldDB" id="A0A223S8K3"/>
<sequence>MSIHVIASVGWLGVHGSMLALTASTLAAPEFIPAAYTAAGALSSMLVLPLSAMALVSGLVLAIGTPWGLFRYYWVAAKLALTTLLFLGSNFSIGAEVRAVATAVAMEGATAVTPLDQTRTVGALAVSFCVIVIVTLLSTVKPFGRIRRRSRAAR</sequence>
<organism evidence="2 3">
    <name type="scientific">Nocardiopsis gilva YIM 90087</name>
    <dbReference type="NCBI Taxonomy" id="1235441"/>
    <lineage>
        <taxon>Bacteria</taxon>
        <taxon>Bacillati</taxon>
        <taxon>Actinomycetota</taxon>
        <taxon>Actinomycetes</taxon>
        <taxon>Streptosporangiales</taxon>
        <taxon>Nocardiopsidaceae</taxon>
        <taxon>Nocardiopsis</taxon>
    </lineage>
</organism>
<evidence type="ECO:0000313" key="2">
    <source>
        <dbReference type="EMBL" id="ASU84446.1"/>
    </source>
</evidence>
<protein>
    <recommendedName>
        <fullName evidence="4">DUF2269 domain-containing protein</fullName>
    </recommendedName>
</protein>
<proteinExistence type="predicted"/>
<accession>A0A223S8K3</accession>
<keyword evidence="3" id="KW-1185">Reference proteome</keyword>
<keyword evidence="1" id="KW-0472">Membrane</keyword>
<feature type="transmembrane region" description="Helical" evidence="1">
    <location>
        <begin position="79"/>
        <end position="101"/>
    </location>
</feature>
<name>A0A223S8K3_9ACTN</name>